<dbReference type="GO" id="GO:0046872">
    <property type="term" value="F:metal ion binding"/>
    <property type="evidence" value="ECO:0007669"/>
    <property type="project" value="UniProtKB-KW"/>
</dbReference>
<protein>
    <recommendedName>
        <fullName evidence="2">catalase</fullName>
        <ecNumber evidence="2">1.11.1.6</ecNumber>
    </recommendedName>
</protein>
<dbReference type="Pfam" id="PF00199">
    <property type="entry name" value="Catalase"/>
    <property type="match status" value="1"/>
</dbReference>
<keyword evidence="8" id="KW-0376">Hydrogen peroxide</keyword>
<evidence type="ECO:0000256" key="4">
    <source>
        <dbReference type="ARBA" id="ARBA00022617"/>
    </source>
</evidence>
<evidence type="ECO:0000256" key="9">
    <source>
        <dbReference type="SAM" id="MobiDB-lite"/>
    </source>
</evidence>
<evidence type="ECO:0000256" key="7">
    <source>
        <dbReference type="ARBA" id="ARBA00023004"/>
    </source>
</evidence>
<dbReference type="Pfam" id="PF06628">
    <property type="entry name" value="Catalase-rel"/>
    <property type="match status" value="1"/>
</dbReference>
<dbReference type="KEGG" id="vg:80518710"/>
<dbReference type="SUPFAM" id="SSF56634">
    <property type="entry name" value="Heme-dependent catalase-like"/>
    <property type="match status" value="1"/>
</dbReference>
<keyword evidence="6" id="KW-0560">Oxidoreductase</keyword>
<dbReference type="EC" id="1.11.1.6" evidence="2"/>
<dbReference type="RefSeq" id="YP_010781946.1">
    <property type="nucleotide sequence ID" value="NC_075039.1"/>
</dbReference>
<comment type="cofactor">
    <cofactor evidence="1">
        <name>heme</name>
        <dbReference type="ChEBI" id="CHEBI:30413"/>
    </cofactor>
</comment>
<evidence type="ECO:0000259" key="10">
    <source>
        <dbReference type="SMART" id="SM01060"/>
    </source>
</evidence>
<dbReference type="InterPro" id="IPR011614">
    <property type="entry name" value="Catalase_core"/>
</dbReference>
<keyword evidence="4" id="KW-0349">Heme</keyword>
<dbReference type="InterPro" id="IPR024712">
    <property type="entry name" value="Catalase_clade2"/>
</dbReference>
<evidence type="ECO:0000256" key="1">
    <source>
        <dbReference type="ARBA" id="ARBA00001971"/>
    </source>
</evidence>
<dbReference type="GO" id="GO:0042744">
    <property type="term" value="P:hydrogen peroxide catabolic process"/>
    <property type="evidence" value="ECO:0007669"/>
    <property type="project" value="UniProtKB-KW"/>
</dbReference>
<evidence type="ECO:0000256" key="8">
    <source>
        <dbReference type="ARBA" id="ARBA00023324"/>
    </source>
</evidence>
<dbReference type="InterPro" id="IPR024708">
    <property type="entry name" value="Catalase_AS"/>
</dbReference>
<dbReference type="InterPro" id="IPR018028">
    <property type="entry name" value="Catalase"/>
</dbReference>
<dbReference type="PROSITE" id="PS00437">
    <property type="entry name" value="CATALASE_1"/>
    <property type="match status" value="1"/>
</dbReference>
<evidence type="ECO:0000256" key="5">
    <source>
        <dbReference type="ARBA" id="ARBA00022723"/>
    </source>
</evidence>
<dbReference type="InterPro" id="IPR010582">
    <property type="entry name" value="Catalase_immune_responsive"/>
</dbReference>
<dbReference type="EMBL" id="KY523104">
    <property type="protein sequence ID" value="QKU35287.1"/>
    <property type="molecule type" value="Genomic_DNA"/>
</dbReference>
<dbReference type="Gene3D" id="2.40.180.10">
    <property type="entry name" value="Catalase core domain"/>
    <property type="match status" value="1"/>
</dbReference>
<dbReference type="PROSITE" id="PS00438">
    <property type="entry name" value="CATALASE_2"/>
    <property type="match status" value="1"/>
</dbReference>
<dbReference type="GO" id="GO:0020037">
    <property type="term" value="F:heme binding"/>
    <property type="evidence" value="ECO:0007669"/>
    <property type="project" value="InterPro"/>
</dbReference>
<dbReference type="InterPro" id="IPR043156">
    <property type="entry name" value="Catalase_clade2_helical"/>
</dbReference>
<feature type="domain" description="Catalase core" evidence="10">
    <location>
        <begin position="180"/>
        <end position="566"/>
    </location>
</feature>
<accession>A0A6N1NRY9</accession>
<keyword evidence="5" id="KW-0479">Metal-binding</keyword>
<dbReference type="SMART" id="SM01060">
    <property type="entry name" value="Catalase"/>
    <property type="match status" value="1"/>
</dbReference>
<sequence length="697" mass="81080">MLCNLILYIMNNLIHHKIYKYRTKEKETSNDTQKRVYQNKIRKYENMLLNDNNNQQSIQNIENNSLDDYVQQKFKEVMEEMYFDNEGRIENDVYDIHAENKRATHGIFTKIFDNMDDLMGSNKNDILSPDGDPVAFDIRIDPNEKKKLVQNVYIPEPPDIQHIKNNYVPAPYHEETQFLTTETGLPLYNNQDSLKLGVRGPTIMEDFHFRQKMMHFDHEQIPERVVHARGSGAYGTFTCTKSMSEYTIARFLESEGKETPVFVRFSQVVGSKGSPDVVRDARGFATKFYTEEGNFDIVGNNIPVFFIQDAIKFPDLVHSIKPEPDKETPQATGAHDNFWDFISLTPESAHMIMWVISDIGLMRSYRTMEGAGVHSFKFVNRNGRVHYVKFHWKPHLGIQTLSNEISKKISDIDYMRRDLWEAIKRGFFPKWDFMVQLMPIEDENNYDFDPLDPTKIWPEKLFPMIKCGELVLNKNPSNFFSEVEQSVFHVGHIVPGIDFSNDPLLQGRLFSYTDTQLNRFHSANFNEIPINRPLAIVRNNQRDGFNRMRINRGPVNYEPNTRAKGQPIPGEKINNMHGSGVVISDTNQAEEKAENFWKHSKEFSCPFGYGNSKSCIYPTTNEGWKVRAKSPKFQDHFSQATARYLAMNNKQRDHLIKGFIFELGHVESLKIRRNMISYLNKIHPHLAEMVAKNLILE</sequence>
<reference evidence="11" key="1">
    <citation type="submission" date="2017-01" db="EMBL/GenBank/DDBJ databases">
        <authorList>
            <person name="Assis F.L."/>
            <person name="Abrahao J.S."/>
            <person name="Silva L."/>
            <person name="Khalil J.B."/>
            <person name="Rodrigues R."/>
            <person name="Silva L.S."/>
            <person name="Arantes T."/>
            <person name="Boratto P."/>
            <person name="Andrade M."/>
            <person name="Kroon E.G."/>
            <person name="Ribeiro B."/>
            <person name="Bergier I."/>
            <person name="Seligmann H."/>
            <person name="Ghigo E."/>
            <person name="Colson P."/>
            <person name="Levasseur A."/>
            <person name="Raoult D."/>
            <person name="Scola B.L."/>
        </authorList>
    </citation>
    <scope>NUCLEOTIDE SEQUENCE</scope>
    <source>
        <strain evidence="11">Soda lake</strain>
    </source>
</reference>
<dbReference type="GO" id="GO:0006979">
    <property type="term" value="P:response to oxidative stress"/>
    <property type="evidence" value="ECO:0007669"/>
    <property type="project" value="InterPro"/>
</dbReference>
<proteinExistence type="predicted"/>
<keyword evidence="7" id="KW-0408">Iron</keyword>
<dbReference type="PANTHER" id="PTHR42821:SF1">
    <property type="entry name" value="CATALASE-B"/>
    <property type="match status" value="1"/>
</dbReference>
<dbReference type="PROSITE" id="PS51402">
    <property type="entry name" value="CATALASE_3"/>
    <property type="match status" value="1"/>
</dbReference>
<dbReference type="GO" id="GO:0004096">
    <property type="term" value="F:catalase activity"/>
    <property type="evidence" value="ECO:0007669"/>
    <property type="project" value="UniProtKB-EC"/>
</dbReference>
<dbReference type="PANTHER" id="PTHR42821">
    <property type="entry name" value="CATALASE"/>
    <property type="match status" value="1"/>
</dbReference>
<evidence type="ECO:0000256" key="3">
    <source>
        <dbReference type="ARBA" id="ARBA00022559"/>
    </source>
</evidence>
<dbReference type="GeneID" id="80518710"/>
<dbReference type="PRINTS" id="PR00067">
    <property type="entry name" value="CATALASE"/>
</dbReference>
<reference evidence="11" key="2">
    <citation type="journal article" date="2018" name="Nat. Commun.">
        <title>Tailed giant Tupanvirus possesses the most complete translational apparatus of the known virosphere.</title>
        <authorList>
            <person name="Abrahao J."/>
            <person name="Silva L."/>
            <person name="Silva L.S."/>
            <person name="Khalil J.Y.B."/>
            <person name="Rodrigues R."/>
            <person name="Arantes T."/>
            <person name="Assis F."/>
            <person name="Boratto P."/>
            <person name="Andrade M."/>
            <person name="Kroon E.G."/>
            <person name="Ribeiro B."/>
            <person name="Bergier I."/>
            <person name="Seligmann H."/>
            <person name="Ghigo E."/>
            <person name="Colson P."/>
            <person name="Levasseur A."/>
            <person name="Kroemer G."/>
            <person name="Raoult D."/>
            <person name="La Scola B."/>
        </authorList>
    </citation>
    <scope>NUCLEOTIDE SEQUENCE [LARGE SCALE GENOMIC DNA]</scope>
    <source>
        <strain evidence="11">Soda lake</strain>
    </source>
</reference>
<dbReference type="Gene3D" id="1.20.1370.20">
    <property type="match status" value="1"/>
</dbReference>
<dbReference type="InterPro" id="IPR002226">
    <property type="entry name" value="Catalase_haem_BS"/>
</dbReference>
<dbReference type="InterPro" id="IPR020835">
    <property type="entry name" value="Catalase_sf"/>
</dbReference>
<feature type="region of interest" description="Disordered" evidence="9">
    <location>
        <begin position="547"/>
        <end position="569"/>
    </location>
</feature>
<name>A0A6N1NRY9_9VIRU</name>
<keyword evidence="3" id="KW-0575">Peroxidase</keyword>
<organism evidence="11">
    <name type="scientific">Tupanvirus soda lake</name>
    <dbReference type="NCBI Taxonomy" id="2126985"/>
    <lineage>
        <taxon>Viruses</taxon>
        <taxon>Varidnaviria</taxon>
        <taxon>Bamfordvirae</taxon>
        <taxon>Nucleocytoviricota</taxon>
        <taxon>Megaviricetes</taxon>
        <taxon>Imitervirales</taxon>
        <taxon>Mimiviridae</taxon>
        <taxon>Megamimivirinae</taxon>
        <taxon>Tupanvirus</taxon>
        <taxon>Tupanvirus salinum</taxon>
    </lineage>
</organism>
<evidence type="ECO:0000256" key="2">
    <source>
        <dbReference type="ARBA" id="ARBA00012314"/>
    </source>
</evidence>
<evidence type="ECO:0000313" key="11">
    <source>
        <dbReference type="EMBL" id="QKU35287.1"/>
    </source>
</evidence>
<evidence type="ECO:0000256" key="6">
    <source>
        <dbReference type="ARBA" id="ARBA00023002"/>
    </source>
</evidence>